<dbReference type="SUPFAM" id="SSF49785">
    <property type="entry name" value="Galactose-binding domain-like"/>
    <property type="match status" value="1"/>
</dbReference>
<feature type="chain" id="PRO_5024442405" evidence="12">
    <location>
        <begin position="21"/>
        <end position="1287"/>
    </location>
</feature>
<keyword evidence="8" id="KW-1133">Transmembrane helix</keyword>
<dbReference type="GO" id="GO:0016020">
    <property type="term" value="C:membrane"/>
    <property type="evidence" value="ECO:0007669"/>
    <property type="project" value="TreeGrafter"/>
</dbReference>
<dbReference type="GO" id="GO:0005576">
    <property type="term" value="C:extracellular region"/>
    <property type="evidence" value="ECO:0007669"/>
    <property type="project" value="UniProtKB-SubCell"/>
</dbReference>
<feature type="domain" description="Carbohydrate-binding module family 96" evidence="14">
    <location>
        <begin position="1018"/>
        <end position="1179"/>
    </location>
</feature>
<evidence type="ECO:0000256" key="8">
    <source>
        <dbReference type="ARBA" id="ARBA00022989"/>
    </source>
</evidence>
<dbReference type="NCBIfam" id="NF033679">
    <property type="entry name" value="DNRLRE_dom"/>
    <property type="match status" value="1"/>
</dbReference>
<feature type="domain" description="Malectin" evidence="13">
    <location>
        <begin position="860"/>
        <end position="1009"/>
    </location>
</feature>
<dbReference type="InterPro" id="IPR055372">
    <property type="entry name" value="CBM96"/>
</dbReference>
<dbReference type="PANTHER" id="PTHR13460">
    <property type="match status" value="1"/>
</dbReference>
<evidence type="ECO:0000256" key="5">
    <source>
        <dbReference type="ARBA" id="ARBA00022692"/>
    </source>
</evidence>
<evidence type="ECO:0000313" key="15">
    <source>
        <dbReference type="EMBL" id="TLU94301.1"/>
    </source>
</evidence>
<keyword evidence="9" id="KW-0472">Membrane</keyword>
<keyword evidence="11" id="KW-0119">Carbohydrate metabolism</keyword>
<evidence type="ECO:0000256" key="11">
    <source>
        <dbReference type="ARBA" id="ARBA00023277"/>
    </source>
</evidence>
<dbReference type="InterPro" id="IPR030916">
    <property type="entry name" value="ELWxxDGT_rpt"/>
</dbReference>
<dbReference type="Pfam" id="PF11721">
    <property type="entry name" value="Malectin"/>
    <property type="match status" value="1"/>
</dbReference>
<name>A0A5R9KE29_9BACT</name>
<proteinExistence type="inferred from homology"/>
<dbReference type="Pfam" id="PF24517">
    <property type="entry name" value="CBM96"/>
    <property type="match status" value="1"/>
</dbReference>
<comment type="caution">
    <text evidence="15">The sequence shown here is derived from an EMBL/GenBank/DDBJ whole genome shotgun (WGS) entry which is preliminary data.</text>
</comment>
<gene>
    <name evidence="15" type="ORF">FEM55_08595</name>
</gene>
<evidence type="ECO:0000256" key="1">
    <source>
        <dbReference type="ARBA" id="ARBA00004115"/>
    </source>
</evidence>
<feature type="signal peptide" evidence="12">
    <location>
        <begin position="1"/>
        <end position="20"/>
    </location>
</feature>
<evidence type="ECO:0000259" key="14">
    <source>
        <dbReference type="Pfam" id="PF24517"/>
    </source>
</evidence>
<comment type="subcellular location">
    <subcellularLocation>
        <location evidence="1">Endoplasmic reticulum membrane</location>
        <topology evidence="1">Single-pass type I membrane protein</topology>
    </subcellularLocation>
    <subcellularLocation>
        <location evidence="2">Secreted</location>
    </subcellularLocation>
</comment>
<dbReference type="NCBIfam" id="TIGR04534">
    <property type="entry name" value="ELWxxDGT_rpt"/>
    <property type="match status" value="2"/>
</dbReference>
<dbReference type="EMBL" id="VCEI01000021">
    <property type="protein sequence ID" value="TLU94301.1"/>
    <property type="molecule type" value="Genomic_DNA"/>
</dbReference>
<dbReference type="InterPro" id="IPR039155">
    <property type="entry name" value="MLEC"/>
</dbReference>
<dbReference type="Gene3D" id="2.60.120.430">
    <property type="entry name" value="Galactose-binding lectin"/>
    <property type="match status" value="1"/>
</dbReference>
<keyword evidence="4" id="KW-0964">Secreted</keyword>
<dbReference type="GO" id="GO:0030246">
    <property type="term" value="F:carbohydrate binding"/>
    <property type="evidence" value="ECO:0007669"/>
    <property type="project" value="InterPro"/>
</dbReference>
<evidence type="ECO:0000256" key="6">
    <source>
        <dbReference type="ARBA" id="ARBA00022729"/>
    </source>
</evidence>
<dbReference type="RefSeq" id="WP_138280929.1">
    <property type="nucleotide sequence ID" value="NZ_BMGE01000002.1"/>
</dbReference>
<dbReference type="InterPro" id="IPR026444">
    <property type="entry name" value="Secre_tail"/>
</dbReference>
<reference evidence="15 16" key="1">
    <citation type="submission" date="2019-05" db="EMBL/GenBank/DDBJ databases">
        <authorList>
            <person name="Qu J.-H."/>
        </authorList>
    </citation>
    <scope>NUCLEOTIDE SEQUENCE [LARGE SCALE GENOMIC DNA]</scope>
    <source>
        <strain evidence="15 16">Z12</strain>
    </source>
</reference>
<protein>
    <submittedName>
        <fullName evidence="15">DNRLRE domain-containing protein</fullName>
    </submittedName>
</protein>
<dbReference type="InterPro" id="IPR021720">
    <property type="entry name" value="Malectin_dom"/>
</dbReference>
<evidence type="ECO:0000313" key="16">
    <source>
        <dbReference type="Proteomes" id="UP000309788"/>
    </source>
</evidence>
<evidence type="ECO:0000256" key="10">
    <source>
        <dbReference type="ARBA" id="ARBA00023180"/>
    </source>
</evidence>
<comment type="similarity">
    <text evidence="3">Belongs to the malectin family.</text>
</comment>
<evidence type="ECO:0000259" key="13">
    <source>
        <dbReference type="Pfam" id="PF11721"/>
    </source>
</evidence>
<dbReference type="OrthoDB" id="901502at2"/>
<evidence type="ECO:0000256" key="9">
    <source>
        <dbReference type="ARBA" id="ARBA00023136"/>
    </source>
</evidence>
<keyword evidence="16" id="KW-1185">Reference proteome</keyword>
<keyword evidence="10" id="KW-0325">Glycoprotein</keyword>
<dbReference type="NCBIfam" id="TIGR04183">
    <property type="entry name" value="Por_Secre_tail"/>
    <property type="match status" value="1"/>
</dbReference>
<dbReference type="Proteomes" id="UP000309788">
    <property type="component" value="Unassembled WGS sequence"/>
</dbReference>
<evidence type="ECO:0000256" key="3">
    <source>
        <dbReference type="ARBA" id="ARBA00009141"/>
    </source>
</evidence>
<keyword evidence="7" id="KW-0256">Endoplasmic reticulum</keyword>
<keyword evidence="6 12" id="KW-0732">Signal</keyword>
<evidence type="ECO:0000256" key="4">
    <source>
        <dbReference type="ARBA" id="ARBA00022525"/>
    </source>
</evidence>
<accession>A0A5R9KE29</accession>
<dbReference type="InterPro" id="IPR008979">
    <property type="entry name" value="Galactose-bd-like_sf"/>
</dbReference>
<evidence type="ECO:0000256" key="7">
    <source>
        <dbReference type="ARBA" id="ARBA00022824"/>
    </source>
</evidence>
<evidence type="ECO:0000256" key="2">
    <source>
        <dbReference type="ARBA" id="ARBA00004613"/>
    </source>
</evidence>
<organism evidence="15 16">
    <name type="scientific">Dyadobacter sediminis</name>
    <dbReference type="NCBI Taxonomy" id="1493691"/>
    <lineage>
        <taxon>Bacteria</taxon>
        <taxon>Pseudomonadati</taxon>
        <taxon>Bacteroidota</taxon>
        <taxon>Cytophagia</taxon>
        <taxon>Cytophagales</taxon>
        <taxon>Spirosomataceae</taxon>
        <taxon>Dyadobacter</taxon>
    </lineage>
</organism>
<keyword evidence="5" id="KW-0812">Transmembrane</keyword>
<sequence length="1287" mass="138683">MKKLLPFLALLLISIQPLLAQEGSLVKDINVSRTEKGFKIQASVKLGDLIYMIADDGFQKNGLWKSDGTAEGTEFVMKMPEGSYVNGLSTLNGRLLFVVHSYELGNALYSSDATPEGTKYITELDPDFLGTGIPFYTTEDGSIYFYSYFEGLLKINGNSRTVIKKGSYMDPIRIPEIVDVNGTLFFIVVDNSGVNYLYQSDGTPAGTMAVANTIGTGSFSSLEAVGNEVFFKGSAGQDIGLYKASNTAAITLVKTFASGVENLTAAGSTLYFSANDGISGNELWKSNGSAAGTVLVENINPGAASSDPSLFTVINGQLYFTANNGASGQELWISSGSASSTELVKDIRPGSAGSGISQLKAVGSKAAFMANDGSGDKLWQSNGTVYGTKVLADARATQLLDANGTLYFNGNPGSGLELYKSTMVTGGTVALTDIARPESTPRNFTQANDVSYFSADDGIHGRELWKTDGSNVGTVLVSDVLTGANSSNPEQITHVNGAVYFVTGNGSQVHSLWKSSGTSATTIKLKDFTKADTLQGLINVNGTLFFGIVNGSGSMQLWKSNGTAAGTELIRTFVRTPTFSPVTLNGEVFFGAWDGVNSVELWKSNGTAAGTVIVRQLVQRRGQYLYKSITVANNQVYFVINDVNNHHLLVKTDGTSAGTTVIKDIYTDDPDATFSELTTVNNLVYFSAVTFYIINQNGYDRKLNREFLWRTDGTEQGTITLTYCNGYVPEVGTRNFTAAGDLLYFIPPCSGEKLWRSDGSEEGTFQLKDIQDRNEGTYLGNTTAVGSTLYFTVSDGTHGVELWKSRGTAESTVLAYDMTPGGSTKFYELAALNNQLLISADNGMYGAELFKYQEVLPSATLRINAGGEAFAASGERQFSKDQYYAGTDRTTLIATGDILNTTDDVLYRSGRCSPSFSYNIPVPNGKVTVILHFAEIWYGVPGKGAGGAGKRQFHVDMEGRRKLTNFDIFVAAGGAMRAVQKSFPVAVTDGMLNIDFLSGAADLPRISAIEVVVGSLALSPVADAFVRDSTFKNMNFGFSPDLEIKRVPGSDLSPNRSSYLRFQLPQEKIATAKLRIYGHNHENSNTIYLHAYGVDEGSWKEDGITSNNAPAASTPSLGLAGVNDVYQYYEVDVTGYVKAQHEMNEGFVSLFLNDPNNRNTRLVFNSKENAFNRPELIIQLAPESNKNTRLSQEGSKETAQTDLESYVYPNPVKDHFTVSVSRQHAGPVSFELISESGKGYAITGTENVRPGEKAAVSISGLSLSSGIHLLKIKSDEFTEVIKMLVTE</sequence>
<evidence type="ECO:0000256" key="12">
    <source>
        <dbReference type="SAM" id="SignalP"/>
    </source>
</evidence>
<dbReference type="PANTHER" id="PTHR13460:SF0">
    <property type="entry name" value="MALECTIN"/>
    <property type="match status" value="1"/>
</dbReference>